<dbReference type="OrthoDB" id="3497702at2759"/>
<dbReference type="AlphaFoldDB" id="A0A1F5LS20"/>
<keyword evidence="3" id="KW-1185">Reference proteome</keyword>
<sequence length="120" mass="12605">MKIPGLAVFVLSYLSTTALADANKVTIQLANDQSGANANVAVPADGHKRSIKSLWGHTAVAKGGDVYASSAQLVAFQQDTVCEILGDNLHAELNARQTWVSLAGGKVINLDHAYVVCDDV</sequence>
<accession>A0A1F5LS20</accession>
<dbReference type="EMBL" id="LXJU01000004">
    <property type="protein sequence ID" value="OGE55739.1"/>
    <property type="molecule type" value="Genomic_DNA"/>
</dbReference>
<keyword evidence="1" id="KW-0732">Signal</keyword>
<evidence type="ECO:0000313" key="2">
    <source>
        <dbReference type="EMBL" id="OGE55739.1"/>
    </source>
</evidence>
<feature type="chain" id="PRO_5009519821" description="Pectate lyase" evidence="1">
    <location>
        <begin position="21"/>
        <end position="120"/>
    </location>
</feature>
<gene>
    <name evidence="2" type="ORF">PENARI_c004G09062</name>
</gene>
<evidence type="ECO:0000256" key="1">
    <source>
        <dbReference type="SAM" id="SignalP"/>
    </source>
</evidence>
<evidence type="ECO:0000313" key="3">
    <source>
        <dbReference type="Proteomes" id="UP000177622"/>
    </source>
</evidence>
<organism evidence="2 3">
    <name type="scientific">Penicillium arizonense</name>
    <dbReference type="NCBI Taxonomy" id="1835702"/>
    <lineage>
        <taxon>Eukaryota</taxon>
        <taxon>Fungi</taxon>
        <taxon>Dikarya</taxon>
        <taxon>Ascomycota</taxon>
        <taxon>Pezizomycotina</taxon>
        <taxon>Eurotiomycetes</taxon>
        <taxon>Eurotiomycetidae</taxon>
        <taxon>Eurotiales</taxon>
        <taxon>Aspergillaceae</taxon>
        <taxon>Penicillium</taxon>
    </lineage>
</organism>
<dbReference type="RefSeq" id="XP_022491168.1">
    <property type="nucleotide sequence ID" value="XM_022629323.1"/>
</dbReference>
<protein>
    <recommendedName>
        <fullName evidence="4">Pectate lyase</fullName>
    </recommendedName>
</protein>
<dbReference type="GeneID" id="34574057"/>
<comment type="caution">
    <text evidence="2">The sequence shown here is derived from an EMBL/GenBank/DDBJ whole genome shotgun (WGS) entry which is preliminary data.</text>
</comment>
<evidence type="ECO:0008006" key="4">
    <source>
        <dbReference type="Google" id="ProtNLM"/>
    </source>
</evidence>
<reference evidence="2 3" key="1">
    <citation type="journal article" date="2016" name="Sci. Rep.">
        <title>Penicillium arizonense, a new, genome sequenced fungal species, reveals a high chemical diversity in secreted metabolites.</title>
        <authorList>
            <person name="Grijseels S."/>
            <person name="Nielsen J.C."/>
            <person name="Randelovic M."/>
            <person name="Nielsen J."/>
            <person name="Nielsen K.F."/>
            <person name="Workman M."/>
            <person name="Frisvad J.C."/>
        </authorList>
    </citation>
    <scope>NUCLEOTIDE SEQUENCE [LARGE SCALE GENOMIC DNA]</scope>
    <source>
        <strain evidence="2 3">CBS 141311</strain>
    </source>
</reference>
<feature type="signal peptide" evidence="1">
    <location>
        <begin position="1"/>
        <end position="20"/>
    </location>
</feature>
<name>A0A1F5LS20_PENAI</name>
<proteinExistence type="predicted"/>
<dbReference type="Proteomes" id="UP000177622">
    <property type="component" value="Unassembled WGS sequence"/>
</dbReference>